<protein>
    <submittedName>
        <fullName evidence="1">Uncharacterized protein</fullName>
    </submittedName>
</protein>
<organism evidence="1 2">
    <name type="scientific">Peribacillus simplex</name>
    <dbReference type="NCBI Taxonomy" id="1478"/>
    <lineage>
        <taxon>Bacteria</taxon>
        <taxon>Bacillati</taxon>
        <taxon>Bacillota</taxon>
        <taxon>Bacilli</taxon>
        <taxon>Bacillales</taxon>
        <taxon>Bacillaceae</taxon>
        <taxon>Peribacillus</taxon>
    </lineage>
</organism>
<name>A0AAN2TRT7_9BACI</name>
<dbReference type="RefSeq" id="WP_072272606.1">
    <property type="nucleotide sequence ID" value="NZ_CCXW01000001.1"/>
</dbReference>
<evidence type="ECO:0000313" key="1">
    <source>
        <dbReference type="EMBL" id="CEG31450.1"/>
    </source>
</evidence>
<gene>
    <name evidence="1" type="ORF">BN1180_01594</name>
</gene>
<proteinExistence type="predicted"/>
<dbReference type="Proteomes" id="UP000182110">
    <property type="component" value="Unassembled WGS sequence"/>
</dbReference>
<reference evidence="1 2" key="1">
    <citation type="journal article" date="2014" name="Genome Announc.">
        <title>Genome Sequence of Bacillus simplex Strain P558, Isolated from a Human Fecal Sample.</title>
        <authorList>
            <person name="Croce O."/>
            <person name="Hugon P."/>
            <person name="Lagier J.C."/>
            <person name="Bibi F."/>
            <person name="Robert C."/>
            <person name="Azhar E.I."/>
            <person name="Raoult D."/>
            <person name="Fournier P.E."/>
        </authorList>
    </citation>
    <scope>NUCLEOTIDE SEQUENCE [LARGE SCALE GENOMIC DNA]</scope>
    <source>
        <strain evidence="1 2">P558</strain>
    </source>
</reference>
<comment type="caution">
    <text evidence="1">The sequence shown here is derived from an EMBL/GenBank/DDBJ whole genome shotgun (WGS) entry which is preliminary data.</text>
</comment>
<sequence length="273" mass="31041">MTTYNFKRVMKVSIGRATFSNEDLHMRFEIIFDDDMKPNKNTVQLYNLSKDTISKFKTGDTLTVQAGYSSDVGVLSIGKVYSIKTKFEGVDKITTIYTSEGEDYTKKKIDSKTADKGKKDSITFKKNTKGSTMIKRMLDLLGVKLGAPMKLKNDKVYKKGYTISKLIYNDLEDIARDCGSIIYHRRGKLVIRPLKEGMDERFVLKEETGLIGSPSTFTEDNKTGYTVKCLMQHRITTCSIIELKSKTANGKYRAFKGKHVADKDDFYTEFSCE</sequence>
<evidence type="ECO:0000313" key="2">
    <source>
        <dbReference type="Proteomes" id="UP000182110"/>
    </source>
</evidence>
<dbReference type="AlphaFoldDB" id="A0AAN2TRT7"/>
<dbReference type="EMBL" id="CCXW01000001">
    <property type="protein sequence ID" value="CEG31450.1"/>
    <property type="molecule type" value="Genomic_DNA"/>
</dbReference>
<accession>A0AAN2TRT7</accession>
<keyword evidence="2" id="KW-1185">Reference proteome</keyword>
<dbReference type="NCBIfam" id="NF047561">
    <property type="entry name" value="orf58_phage_fam"/>
    <property type="match status" value="1"/>
</dbReference>